<sequence length="118" mass="13052">MTMKIIVSLVLALCLTGCVNNQTTYHWGNYEQVVYDMYKNPGEATADQQLTKLRQDVEIAASKGKPVPPGVFAHMGMLYASMGNSEQAKLSLNEELAHYPESAIFVDGLLTRLEKGKE</sequence>
<evidence type="ECO:0008006" key="4">
    <source>
        <dbReference type="Google" id="ProtNLM"/>
    </source>
</evidence>
<name>A0A266QA29_9GAMM</name>
<dbReference type="Proteomes" id="UP000216101">
    <property type="component" value="Unassembled WGS sequence"/>
</dbReference>
<keyword evidence="1" id="KW-0732">Signal</keyword>
<dbReference type="AlphaFoldDB" id="A0A266QA29"/>
<organism evidence="2 3">
    <name type="scientific">Cellvibrio mixtus</name>
    <dbReference type="NCBI Taxonomy" id="39650"/>
    <lineage>
        <taxon>Bacteria</taxon>
        <taxon>Pseudomonadati</taxon>
        <taxon>Pseudomonadota</taxon>
        <taxon>Gammaproteobacteria</taxon>
        <taxon>Cellvibrionales</taxon>
        <taxon>Cellvibrionaceae</taxon>
        <taxon>Cellvibrio</taxon>
    </lineage>
</organism>
<dbReference type="Pfam" id="PF16068">
    <property type="entry name" value="DUF4810"/>
    <property type="match status" value="1"/>
</dbReference>
<evidence type="ECO:0000313" key="2">
    <source>
        <dbReference type="EMBL" id="OZY86718.1"/>
    </source>
</evidence>
<evidence type="ECO:0000256" key="1">
    <source>
        <dbReference type="SAM" id="SignalP"/>
    </source>
</evidence>
<reference evidence="3" key="1">
    <citation type="submission" date="2017-05" db="EMBL/GenBank/DDBJ databases">
        <authorList>
            <person name="Barney B.M."/>
        </authorList>
    </citation>
    <scope>NUCLEOTIDE SEQUENCE [LARGE SCALE GENOMIC DNA]</scope>
    <source>
        <strain evidence="3">PSBB022</strain>
    </source>
</reference>
<keyword evidence="3" id="KW-1185">Reference proteome</keyword>
<dbReference type="EMBL" id="NHNI01000001">
    <property type="protein sequence ID" value="OZY86718.1"/>
    <property type="molecule type" value="Genomic_DNA"/>
</dbReference>
<comment type="caution">
    <text evidence="2">The sequence shown here is derived from an EMBL/GenBank/DDBJ whole genome shotgun (WGS) entry which is preliminary data.</text>
</comment>
<dbReference type="PIRSF" id="PIRSF020555">
    <property type="entry name" value="UCP020555"/>
    <property type="match status" value="1"/>
</dbReference>
<evidence type="ECO:0000313" key="3">
    <source>
        <dbReference type="Proteomes" id="UP000216101"/>
    </source>
</evidence>
<dbReference type="InterPro" id="IPR014508">
    <property type="entry name" value="UCP020555_TPR-like"/>
</dbReference>
<protein>
    <recommendedName>
        <fullName evidence="4">DUF4810 domain-containing protein</fullName>
    </recommendedName>
</protein>
<feature type="chain" id="PRO_5012537587" description="DUF4810 domain-containing protein" evidence="1">
    <location>
        <begin position="22"/>
        <end position="118"/>
    </location>
</feature>
<accession>A0A266QA29</accession>
<proteinExistence type="predicted"/>
<gene>
    <name evidence="2" type="ORF">CBP51_06810</name>
</gene>
<feature type="signal peptide" evidence="1">
    <location>
        <begin position="1"/>
        <end position="21"/>
    </location>
</feature>